<evidence type="ECO:0000313" key="2">
    <source>
        <dbReference type="Proteomes" id="UP000614601"/>
    </source>
</evidence>
<dbReference type="EMBL" id="CAJFCW020000003">
    <property type="protein sequence ID" value="CAG9104522.1"/>
    <property type="molecule type" value="Genomic_DNA"/>
</dbReference>
<name>A0A811KHB0_9BILA</name>
<evidence type="ECO:0000313" key="1">
    <source>
        <dbReference type="EMBL" id="CAD5215660.1"/>
    </source>
</evidence>
<dbReference type="OrthoDB" id="60092at2759"/>
<organism evidence="1 2">
    <name type="scientific">Bursaphelenchus okinawaensis</name>
    <dbReference type="NCBI Taxonomy" id="465554"/>
    <lineage>
        <taxon>Eukaryota</taxon>
        <taxon>Metazoa</taxon>
        <taxon>Ecdysozoa</taxon>
        <taxon>Nematoda</taxon>
        <taxon>Chromadorea</taxon>
        <taxon>Rhabditida</taxon>
        <taxon>Tylenchina</taxon>
        <taxon>Tylenchomorpha</taxon>
        <taxon>Aphelenchoidea</taxon>
        <taxon>Aphelenchoididae</taxon>
        <taxon>Bursaphelenchus</taxon>
    </lineage>
</organism>
<keyword evidence="2" id="KW-1185">Reference proteome</keyword>
<dbReference type="Proteomes" id="UP000783686">
    <property type="component" value="Unassembled WGS sequence"/>
</dbReference>
<reference evidence="1" key="1">
    <citation type="submission" date="2020-09" db="EMBL/GenBank/DDBJ databases">
        <authorList>
            <person name="Kikuchi T."/>
        </authorList>
    </citation>
    <scope>NUCLEOTIDE SEQUENCE</scope>
    <source>
        <strain evidence="1">SH1</strain>
    </source>
</reference>
<accession>A0A811KHB0</accession>
<proteinExistence type="predicted"/>
<dbReference type="AlphaFoldDB" id="A0A811KHB0"/>
<dbReference type="Gene3D" id="3.70.10.10">
    <property type="match status" value="1"/>
</dbReference>
<comment type="caution">
    <text evidence="1">The sequence shown here is derived from an EMBL/GenBank/DDBJ whole genome shotgun (WGS) entry which is preliminary data.</text>
</comment>
<sequence>METSKDVDVISYLEEKFPELDPDDGFKYPCRYLIDSSHLPVFADAIHTLLEFGMNILFFPDVEGITIKNCNIARTAAGEVSFNTEFFGAVRTYEWPERCPCASVLVRDVFMLLKKIGNHKNVEHLILDMEPLADGMIGRITYRTDAETTIIMKTCEIYANSLPKQEVPPEVTSLLNIAGREFRNVMVACGKGKEIGLYISQYGAVAHTICSRAMRAKASHSVIHIKDLVNAMVMKEETFVEVDVKDLLLLAQFAAANDEVMKIYFTDTEEPLFVVVDMSGLCSITFVLSTGAVDSVMVKNFVGQMIPSLYHDGYSSSIRLITQLPIADNNVDVVQIDTDGLNDDQIMDHRVLGVIPKPLPTQPQVNRAYEELTGLSLNAWNIHGEVTQPQLVIDENPKEVINIDVDKNIVSQVVEEIVIDEQEHHHVIEQNDVTQEIFYDNIDDGRRLVLELNETHHDVVQDEYYENQTTDVIKEVTTQSDVVHDGRTDKDVENHYTVLDNNSVEGEVNAHLDVVFGNGITDQPSNIVHENPISQKRTQSQFSIRRSLKLKSQRDCILDFLDRPVDQIDVRTEQVLRENTEVKVGGITAPAEIPGVSDDITMEHTSSNSNLNNSLYDSVHDVSGPTTSQEDAITSISHDTNSLRERQSVHEESKPYRHTLFEDIPVTDPSECTEEAFLLQKESEFVRPGHDRIPTRMEGGALVSGEEPEIVHFVNLRPRHFWEEAFAVRPVNTDDYDD</sequence>
<protein>
    <submittedName>
        <fullName evidence="1">Uncharacterized protein</fullName>
    </submittedName>
</protein>
<gene>
    <name evidence="1" type="ORF">BOKJ2_LOCUS6204</name>
</gene>
<dbReference type="EMBL" id="CAJFDH010000003">
    <property type="protein sequence ID" value="CAD5215660.1"/>
    <property type="molecule type" value="Genomic_DNA"/>
</dbReference>
<dbReference type="Proteomes" id="UP000614601">
    <property type="component" value="Unassembled WGS sequence"/>
</dbReference>